<keyword evidence="1" id="KW-0175">Coiled coil</keyword>
<gene>
    <name evidence="4" type="ORF">B0J15DRAFT_557775</name>
</gene>
<evidence type="ECO:0000256" key="2">
    <source>
        <dbReference type="SAM" id="MobiDB-lite"/>
    </source>
</evidence>
<feature type="compositionally biased region" description="Basic and acidic residues" evidence="2">
    <location>
        <begin position="155"/>
        <end position="164"/>
    </location>
</feature>
<dbReference type="PANTHER" id="PTHR28094">
    <property type="entry name" value="MEIOTICALLY UP-REGULATED GENE 113 PROTEIN"/>
    <property type="match status" value="1"/>
</dbReference>
<organism evidence="4 5">
    <name type="scientific">Fusarium solani</name>
    <name type="common">Filamentous fungus</name>
    <dbReference type="NCBI Taxonomy" id="169388"/>
    <lineage>
        <taxon>Eukaryota</taxon>
        <taxon>Fungi</taxon>
        <taxon>Dikarya</taxon>
        <taxon>Ascomycota</taxon>
        <taxon>Pezizomycotina</taxon>
        <taxon>Sordariomycetes</taxon>
        <taxon>Hypocreomycetidae</taxon>
        <taxon>Hypocreales</taxon>
        <taxon>Nectriaceae</taxon>
        <taxon>Fusarium</taxon>
        <taxon>Fusarium solani species complex</taxon>
    </lineage>
</organism>
<feature type="compositionally biased region" description="Acidic residues" evidence="2">
    <location>
        <begin position="357"/>
        <end position="372"/>
    </location>
</feature>
<dbReference type="Proteomes" id="UP000736672">
    <property type="component" value="Unassembled WGS sequence"/>
</dbReference>
<feature type="coiled-coil region" evidence="1">
    <location>
        <begin position="595"/>
        <end position="643"/>
    </location>
</feature>
<accession>A0A9P9L828</accession>
<evidence type="ECO:0000259" key="3">
    <source>
        <dbReference type="Pfam" id="PF10544"/>
    </source>
</evidence>
<feature type="region of interest" description="Disordered" evidence="2">
    <location>
        <begin position="286"/>
        <end position="305"/>
    </location>
</feature>
<dbReference type="InterPro" id="IPR018306">
    <property type="entry name" value="Phage_T5_Orf172_DNA-bd"/>
</dbReference>
<feature type="region of interest" description="Disordered" evidence="2">
    <location>
        <begin position="347"/>
        <end position="380"/>
    </location>
</feature>
<dbReference type="InterPro" id="IPR053006">
    <property type="entry name" value="Meiosis_regulatory"/>
</dbReference>
<dbReference type="OrthoDB" id="3511049at2759"/>
<keyword evidence="5" id="KW-1185">Reference proteome</keyword>
<name>A0A9P9L828_FUSSL</name>
<dbReference type="PANTHER" id="PTHR28094:SF1">
    <property type="entry name" value="MEIOTICALLY UP-REGULATED GENE 113 PROTEIN"/>
    <property type="match status" value="1"/>
</dbReference>
<protein>
    <recommendedName>
        <fullName evidence="3">Bacteriophage T5 Orf172 DNA-binding domain-containing protein</fullName>
    </recommendedName>
</protein>
<dbReference type="EMBL" id="JAGTJS010000001">
    <property type="protein sequence ID" value="KAH7275697.1"/>
    <property type="molecule type" value="Genomic_DNA"/>
</dbReference>
<evidence type="ECO:0000313" key="4">
    <source>
        <dbReference type="EMBL" id="KAH7275697.1"/>
    </source>
</evidence>
<feature type="compositionally biased region" description="Basic and acidic residues" evidence="2">
    <location>
        <begin position="189"/>
        <end position="199"/>
    </location>
</feature>
<feature type="domain" description="Bacteriophage T5 Orf172 DNA-binding" evidence="3">
    <location>
        <begin position="463"/>
        <end position="537"/>
    </location>
</feature>
<dbReference type="AlphaFoldDB" id="A0A9P9L828"/>
<feature type="compositionally biased region" description="Acidic residues" evidence="2">
    <location>
        <begin position="165"/>
        <end position="180"/>
    </location>
</feature>
<reference evidence="4" key="1">
    <citation type="journal article" date="2021" name="Nat. Commun.">
        <title>Genetic determinants of endophytism in the Arabidopsis root mycobiome.</title>
        <authorList>
            <person name="Mesny F."/>
            <person name="Miyauchi S."/>
            <person name="Thiergart T."/>
            <person name="Pickel B."/>
            <person name="Atanasova L."/>
            <person name="Karlsson M."/>
            <person name="Huettel B."/>
            <person name="Barry K.W."/>
            <person name="Haridas S."/>
            <person name="Chen C."/>
            <person name="Bauer D."/>
            <person name="Andreopoulos W."/>
            <person name="Pangilinan J."/>
            <person name="LaButti K."/>
            <person name="Riley R."/>
            <person name="Lipzen A."/>
            <person name="Clum A."/>
            <person name="Drula E."/>
            <person name="Henrissat B."/>
            <person name="Kohler A."/>
            <person name="Grigoriev I.V."/>
            <person name="Martin F.M."/>
            <person name="Hacquard S."/>
        </authorList>
    </citation>
    <scope>NUCLEOTIDE SEQUENCE</scope>
    <source>
        <strain evidence="4">FSSC 5 MPI-SDFR-AT-0091</strain>
    </source>
</reference>
<sequence length="644" mass="73949">MATRKNSDTKLDSLYDALEIPRVGNVACLGHRPSGIPCTTDWKLRRNKIEPVLLEIIKNIDNGATAASNEIQKLLMGLAVSLTCTKKHHDHPVTDQHRVYNKEEYVAFLLGVRLEDWDGNKDDGPSESSRNNAPSLPPVHLTPGSARLQTRRPSQTRDDTRSSDEGDDERDEEDVVEVSAEEWTISRHQRPELARDRPMMYKSTFLTPTKQRGRTSLDAQTSTPGMRQLVDDVDSWSFMDDASIASPESVISPGPSDVFSPASTAPTPMSIGDQHDSEFHLRRSRYARGEEGSPTRKPQSSPDDDLLEDAMRRMRLTSEDPSEALTLKCCAASKYGENSSYLKKYEQPEQSLQLDDQGMESEWPTDDNDEIGEQPTSKDNKVSLSLKVGNMTFDPAREVRNPLGRLLERLQKPLGRKSLSPGWVYCFAEKTAPGYLKIGYKQYEDNGDDTILLPEEQQNDAKVMKRLREWERDCKHDIDYKFICYMPCAARTMEGLVHRTLHKSNRKAHCPNPACAKGHREWFEISEIEARRAVEVWQQFSRLKPYTEKGRLKDFWHNRTWDDSKSYSHLPVEEWVYERWAEVIVPAAVERKKQISELQKKETQLVERRREAQERQKELELEIQSLKQEEGEIQRKLAELQSQH</sequence>
<proteinExistence type="predicted"/>
<feature type="region of interest" description="Disordered" evidence="2">
    <location>
        <begin position="246"/>
        <end position="278"/>
    </location>
</feature>
<dbReference type="Pfam" id="PF10544">
    <property type="entry name" value="T5orf172"/>
    <property type="match status" value="1"/>
</dbReference>
<feature type="region of interest" description="Disordered" evidence="2">
    <location>
        <begin position="119"/>
        <end position="228"/>
    </location>
</feature>
<evidence type="ECO:0000313" key="5">
    <source>
        <dbReference type="Proteomes" id="UP000736672"/>
    </source>
</evidence>
<comment type="caution">
    <text evidence="4">The sequence shown here is derived from an EMBL/GenBank/DDBJ whole genome shotgun (WGS) entry which is preliminary data.</text>
</comment>
<evidence type="ECO:0000256" key="1">
    <source>
        <dbReference type="SAM" id="Coils"/>
    </source>
</evidence>